<accession>A0A6I9VX49</accession>
<evidence type="ECO:0000313" key="1">
    <source>
        <dbReference type="Proteomes" id="UP000504615"/>
    </source>
</evidence>
<gene>
    <name evidence="2" type="primary">LOC105423538</name>
</gene>
<dbReference type="GeneID" id="105423538"/>
<dbReference type="AlphaFoldDB" id="A0A6I9VX49"/>
<reference evidence="2" key="1">
    <citation type="submission" date="2025-08" db="UniProtKB">
        <authorList>
            <consortium name="RefSeq"/>
        </authorList>
    </citation>
    <scope>IDENTIFICATION</scope>
</reference>
<name>A0A6I9VX49_9HYME</name>
<proteinExistence type="predicted"/>
<evidence type="ECO:0000313" key="2">
    <source>
        <dbReference type="RefSeq" id="XP_011631612.1"/>
    </source>
</evidence>
<keyword evidence="1" id="KW-1185">Reference proteome</keyword>
<dbReference type="KEGG" id="pbar:105423538"/>
<sequence>MFNLQWETFTVDGALEFHRGRPLAIQRTSTVNGALEFHRGCPLAVQRTFTVDGPTRNMTSIRGPHNLHGLHATSISMYLILADYVGEASSTVYTTRMADSRKNYVTLSTFTR</sequence>
<dbReference type="RefSeq" id="XP_011631612.1">
    <property type="nucleotide sequence ID" value="XM_011633310.2"/>
</dbReference>
<organism evidence="1 2">
    <name type="scientific">Pogonomyrmex barbatus</name>
    <name type="common">red harvester ant</name>
    <dbReference type="NCBI Taxonomy" id="144034"/>
    <lineage>
        <taxon>Eukaryota</taxon>
        <taxon>Metazoa</taxon>
        <taxon>Ecdysozoa</taxon>
        <taxon>Arthropoda</taxon>
        <taxon>Hexapoda</taxon>
        <taxon>Insecta</taxon>
        <taxon>Pterygota</taxon>
        <taxon>Neoptera</taxon>
        <taxon>Endopterygota</taxon>
        <taxon>Hymenoptera</taxon>
        <taxon>Apocrita</taxon>
        <taxon>Aculeata</taxon>
        <taxon>Formicoidea</taxon>
        <taxon>Formicidae</taxon>
        <taxon>Myrmicinae</taxon>
        <taxon>Pogonomyrmex</taxon>
    </lineage>
</organism>
<protein>
    <submittedName>
        <fullName evidence="2">Uncharacterized protein LOC105423538 isoform X1</fullName>
    </submittedName>
</protein>
<dbReference type="Proteomes" id="UP000504615">
    <property type="component" value="Unplaced"/>
</dbReference>